<reference evidence="1" key="1">
    <citation type="submission" date="2024-03" db="EMBL/GenBank/DDBJ databases">
        <title>Whole genome sequecning of epiphytes from Marcgravia umbellata leaves.</title>
        <authorList>
            <person name="Kumar G."/>
            <person name="Savka M.A."/>
        </authorList>
    </citation>
    <scope>NUCLEOTIDE SEQUENCE</scope>
    <source>
        <strain evidence="1">RIT_BL5</strain>
    </source>
</reference>
<proteinExistence type="predicted"/>
<gene>
    <name evidence="1" type="ORF">WKI47_24370</name>
</gene>
<comment type="caution">
    <text evidence="1">The sequence shown here is derived from an EMBL/GenBank/DDBJ whole genome shotgun (WGS) entry which is preliminary data.</text>
</comment>
<evidence type="ECO:0000313" key="2">
    <source>
        <dbReference type="Proteomes" id="UP001380953"/>
    </source>
</evidence>
<protein>
    <submittedName>
        <fullName evidence="1">Uncharacterized protein</fullName>
    </submittedName>
</protein>
<name>A0ACC6PJK1_9BACL</name>
<dbReference type="Proteomes" id="UP001380953">
    <property type="component" value="Unassembled WGS sequence"/>
</dbReference>
<dbReference type="EMBL" id="JBBKAR010000058">
    <property type="protein sequence ID" value="MEJ8307056.1"/>
    <property type="molecule type" value="Genomic_DNA"/>
</dbReference>
<accession>A0ACC6PJK1</accession>
<evidence type="ECO:0000313" key="1">
    <source>
        <dbReference type="EMBL" id="MEJ8307056.1"/>
    </source>
</evidence>
<sequence length="125" mass="14157">MRIIKRVLLLFFVLSVVNVIQKTYAHEMYYSGSSPNWTAIPIKWANLNNGQAYLKINGDNLDSSYTSAYQTASKLWDTYSQKVTIAQTGFGSSNVDIASATKTYWDSRFGISGGRDYCYCWLAKH</sequence>
<keyword evidence="2" id="KW-1185">Reference proteome</keyword>
<organism evidence="1 2">
    <name type="scientific">Saccharibacillus sacchari</name>
    <dbReference type="NCBI Taxonomy" id="456493"/>
    <lineage>
        <taxon>Bacteria</taxon>
        <taxon>Bacillati</taxon>
        <taxon>Bacillota</taxon>
        <taxon>Bacilli</taxon>
        <taxon>Bacillales</taxon>
        <taxon>Paenibacillaceae</taxon>
        <taxon>Saccharibacillus</taxon>
    </lineage>
</organism>